<keyword evidence="3 4" id="KW-0067">ATP-binding</keyword>
<sequence length="191" mass="21219">MKIYTKTGDQGETGYIGGRIPKNSLLIHCVGELDELNASLGFACSQLTGNRSITKNLNQVQNNLFELGGIIANPKLEKSKQQKLTSVLQEEVSNLEKSIDQLSAELPELQNFILPGGSLAGSSLHLARSGCRRAERAYAALLENPPVSYLDTELVKLGLIYLNRLSDWLFVAARWVNQRDEKPERLWHQAT</sequence>
<keyword evidence="2 4" id="KW-0547">Nucleotide-binding</keyword>
<evidence type="ECO:0000259" key="6">
    <source>
        <dbReference type="Pfam" id="PF01923"/>
    </source>
</evidence>
<feature type="coiled-coil region" evidence="5">
    <location>
        <begin position="85"/>
        <end position="112"/>
    </location>
</feature>
<dbReference type="EMBL" id="JAGQLI010000099">
    <property type="protein sequence ID" value="MCA9379162.1"/>
    <property type="molecule type" value="Genomic_DNA"/>
</dbReference>
<keyword evidence="4" id="KW-0169">Cobalamin biosynthesis</keyword>
<dbReference type="Gene3D" id="1.20.1200.10">
    <property type="entry name" value="Cobalamin adenosyltransferase-like"/>
    <property type="match status" value="1"/>
</dbReference>
<comment type="catalytic activity">
    <reaction evidence="4">
        <text>2 cob(II)yrinate a,c diamide + reduced [electron-transfer flavoprotein] + 2 ATP = 2 adenosylcob(III)yrinate a,c-diamide + 2 triphosphate + oxidized [electron-transfer flavoprotein] + 3 H(+)</text>
        <dbReference type="Rhea" id="RHEA:11528"/>
        <dbReference type="Rhea" id="RHEA-COMP:10685"/>
        <dbReference type="Rhea" id="RHEA-COMP:10686"/>
        <dbReference type="ChEBI" id="CHEBI:15378"/>
        <dbReference type="ChEBI" id="CHEBI:18036"/>
        <dbReference type="ChEBI" id="CHEBI:30616"/>
        <dbReference type="ChEBI" id="CHEBI:57692"/>
        <dbReference type="ChEBI" id="CHEBI:58307"/>
        <dbReference type="ChEBI" id="CHEBI:58503"/>
        <dbReference type="ChEBI" id="CHEBI:58537"/>
        <dbReference type="EC" id="2.5.1.17"/>
    </reaction>
</comment>
<dbReference type="Proteomes" id="UP000760819">
    <property type="component" value="Unassembled WGS sequence"/>
</dbReference>
<evidence type="ECO:0000256" key="2">
    <source>
        <dbReference type="ARBA" id="ARBA00022741"/>
    </source>
</evidence>
<protein>
    <recommendedName>
        <fullName evidence="4">Corrinoid adenosyltransferase</fullName>
        <ecNumber evidence="4">2.5.1.17</ecNumber>
    </recommendedName>
    <alternativeName>
        <fullName evidence="4">Cob(II)alamin adenosyltransferase</fullName>
    </alternativeName>
    <alternativeName>
        <fullName evidence="4">Cob(II)yrinic acid a,c-diamide adenosyltransferase</fullName>
    </alternativeName>
    <alternativeName>
        <fullName evidence="4">Cobinamide/cobalamin adenosyltransferase</fullName>
    </alternativeName>
</protein>
<dbReference type="AlphaFoldDB" id="A0A955I5V1"/>
<dbReference type="GO" id="GO:0008817">
    <property type="term" value="F:corrinoid adenosyltransferase activity"/>
    <property type="evidence" value="ECO:0007669"/>
    <property type="project" value="UniProtKB-UniRule"/>
</dbReference>
<evidence type="ECO:0000256" key="3">
    <source>
        <dbReference type="ARBA" id="ARBA00022840"/>
    </source>
</evidence>
<dbReference type="EC" id="2.5.1.17" evidence="4"/>
<evidence type="ECO:0000256" key="5">
    <source>
        <dbReference type="SAM" id="Coils"/>
    </source>
</evidence>
<dbReference type="InterPro" id="IPR036451">
    <property type="entry name" value="CblAdoTrfase-like_sf"/>
</dbReference>
<organism evidence="7 8">
    <name type="scientific">Candidatus Dojkabacteria bacterium</name>
    <dbReference type="NCBI Taxonomy" id="2099670"/>
    <lineage>
        <taxon>Bacteria</taxon>
        <taxon>Candidatus Dojkabacteria</taxon>
    </lineage>
</organism>
<dbReference type="Pfam" id="PF01923">
    <property type="entry name" value="Cob_adeno_trans"/>
    <property type="match status" value="1"/>
</dbReference>
<gene>
    <name evidence="7" type="ORF">KC640_01925</name>
</gene>
<proteinExistence type="inferred from homology"/>
<reference evidence="7" key="2">
    <citation type="journal article" date="2021" name="Microbiome">
        <title>Successional dynamics and alternative stable states in a saline activated sludge microbial community over 9 years.</title>
        <authorList>
            <person name="Wang Y."/>
            <person name="Ye J."/>
            <person name="Ju F."/>
            <person name="Liu L."/>
            <person name="Boyd J.A."/>
            <person name="Deng Y."/>
            <person name="Parks D.H."/>
            <person name="Jiang X."/>
            <person name="Yin X."/>
            <person name="Woodcroft B.J."/>
            <person name="Tyson G.W."/>
            <person name="Hugenholtz P."/>
            <person name="Polz M.F."/>
            <person name="Zhang T."/>
        </authorList>
    </citation>
    <scope>NUCLEOTIDE SEQUENCE</scope>
    <source>
        <strain evidence="7">HKST-UBA12</strain>
    </source>
</reference>
<feature type="domain" description="Cobalamin adenosyltransferase-like" evidence="6">
    <location>
        <begin position="3"/>
        <end position="176"/>
    </location>
</feature>
<dbReference type="InterPro" id="IPR016030">
    <property type="entry name" value="CblAdoTrfase-like"/>
</dbReference>
<comment type="catalytic activity">
    <reaction evidence="4">
        <text>2 cob(II)alamin + reduced [electron-transfer flavoprotein] + 2 ATP = 2 adenosylcob(III)alamin + 2 triphosphate + oxidized [electron-transfer flavoprotein] + 3 H(+)</text>
        <dbReference type="Rhea" id="RHEA:28671"/>
        <dbReference type="Rhea" id="RHEA-COMP:10685"/>
        <dbReference type="Rhea" id="RHEA-COMP:10686"/>
        <dbReference type="ChEBI" id="CHEBI:15378"/>
        <dbReference type="ChEBI" id="CHEBI:16304"/>
        <dbReference type="ChEBI" id="CHEBI:18036"/>
        <dbReference type="ChEBI" id="CHEBI:18408"/>
        <dbReference type="ChEBI" id="CHEBI:30616"/>
        <dbReference type="ChEBI" id="CHEBI:57692"/>
        <dbReference type="ChEBI" id="CHEBI:58307"/>
        <dbReference type="EC" id="2.5.1.17"/>
    </reaction>
</comment>
<dbReference type="NCBIfam" id="TIGR00636">
    <property type="entry name" value="PduO_Nterm"/>
    <property type="match status" value="1"/>
</dbReference>
<dbReference type="GO" id="GO:0005524">
    <property type="term" value="F:ATP binding"/>
    <property type="evidence" value="ECO:0007669"/>
    <property type="project" value="UniProtKB-UniRule"/>
</dbReference>
<dbReference type="PANTHER" id="PTHR12213:SF0">
    <property type="entry name" value="CORRINOID ADENOSYLTRANSFERASE MMAB"/>
    <property type="match status" value="1"/>
</dbReference>
<dbReference type="GO" id="GO:0009236">
    <property type="term" value="P:cobalamin biosynthetic process"/>
    <property type="evidence" value="ECO:0007669"/>
    <property type="project" value="UniProtKB-UniRule"/>
</dbReference>
<comment type="pathway">
    <text evidence="4">Cofactor biosynthesis; adenosylcobalamin biosynthesis; adenosylcobalamin from cob(II)yrinate a,c-diamide: step 2/7.</text>
</comment>
<keyword evidence="1 4" id="KW-0808">Transferase</keyword>
<evidence type="ECO:0000256" key="4">
    <source>
        <dbReference type="RuleBase" id="RU366026"/>
    </source>
</evidence>
<evidence type="ECO:0000313" key="7">
    <source>
        <dbReference type="EMBL" id="MCA9379162.1"/>
    </source>
</evidence>
<reference evidence="7" key="1">
    <citation type="submission" date="2020-04" db="EMBL/GenBank/DDBJ databases">
        <authorList>
            <person name="Zhang T."/>
        </authorList>
    </citation>
    <scope>NUCLEOTIDE SEQUENCE</scope>
    <source>
        <strain evidence="7">HKST-UBA12</strain>
    </source>
</reference>
<dbReference type="InterPro" id="IPR029499">
    <property type="entry name" value="PduO-typ"/>
</dbReference>
<name>A0A955I5V1_9BACT</name>
<keyword evidence="5" id="KW-0175">Coiled coil</keyword>
<comment type="similarity">
    <text evidence="4">Belongs to the Cob(I)alamin adenosyltransferase family.</text>
</comment>
<comment type="caution">
    <text evidence="7">The sequence shown here is derived from an EMBL/GenBank/DDBJ whole genome shotgun (WGS) entry which is preliminary data.</text>
</comment>
<accession>A0A955I5V1</accession>
<dbReference type="PANTHER" id="PTHR12213">
    <property type="entry name" value="CORRINOID ADENOSYLTRANSFERASE"/>
    <property type="match status" value="1"/>
</dbReference>
<evidence type="ECO:0000313" key="8">
    <source>
        <dbReference type="Proteomes" id="UP000760819"/>
    </source>
</evidence>
<evidence type="ECO:0000256" key="1">
    <source>
        <dbReference type="ARBA" id="ARBA00022679"/>
    </source>
</evidence>
<dbReference type="SUPFAM" id="SSF89028">
    <property type="entry name" value="Cobalamin adenosyltransferase-like"/>
    <property type="match status" value="1"/>
</dbReference>